<evidence type="ECO:0000256" key="2">
    <source>
        <dbReference type="ARBA" id="ARBA00022555"/>
    </source>
</evidence>
<dbReference type="PROSITE" id="PS50860">
    <property type="entry name" value="AA_TRNA_LIGASE_II_ALA"/>
    <property type="match status" value="1"/>
</dbReference>
<dbReference type="InterPro" id="IPR050058">
    <property type="entry name" value="Ala-tRNA_ligase"/>
</dbReference>
<proteinExistence type="inferred from homology"/>
<evidence type="ECO:0000256" key="6">
    <source>
        <dbReference type="ARBA" id="ARBA00022884"/>
    </source>
</evidence>
<dbReference type="SUPFAM" id="SSF101353">
    <property type="entry name" value="Putative anticodon-binding domain of alanyl-tRNA synthetase (AlaRS)"/>
    <property type="match status" value="1"/>
</dbReference>
<comment type="similarity">
    <text evidence="1">Belongs to the class-II aminoacyl-tRNA synthetase family.</text>
</comment>
<gene>
    <name evidence="11" type="primary">aars-2</name>
    <name evidence="11" type="ORF">Tcan_02228</name>
</gene>
<keyword evidence="6" id="KW-0694">RNA-binding</keyword>
<comment type="caution">
    <text evidence="11">The sequence shown here is derived from an EMBL/GenBank/DDBJ whole genome shotgun (WGS) entry which is preliminary data.</text>
</comment>
<feature type="domain" description="Alanyl-transfer RNA synthetases family profile" evidence="10">
    <location>
        <begin position="1"/>
        <end position="239"/>
    </location>
</feature>
<dbReference type="AlphaFoldDB" id="A0A0B2URD9"/>
<dbReference type="PANTHER" id="PTHR11777:SF9">
    <property type="entry name" value="ALANINE--TRNA LIGASE, CYTOPLASMIC"/>
    <property type="match status" value="1"/>
</dbReference>
<reference evidence="11 12" key="1">
    <citation type="submission" date="2014-11" db="EMBL/GenBank/DDBJ databases">
        <title>Genetic blueprint of the zoonotic pathogen Toxocara canis.</title>
        <authorList>
            <person name="Zhu X.-Q."/>
            <person name="Korhonen P.K."/>
            <person name="Cai H."/>
            <person name="Young N.D."/>
            <person name="Nejsum P."/>
            <person name="von Samson-Himmelstjerna G."/>
            <person name="Boag P.R."/>
            <person name="Tan P."/>
            <person name="Li Q."/>
            <person name="Min J."/>
            <person name="Yang Y."/>
            <person name="Wang X."/>
            <person name="Fang X."/>
            <person name="Hall R.S."/>
            <person name="Hofmann A."/>
            <person name="Sternberg P.W."/>
            <person name="Jex A.R."/>
            <person name="Gasser R.B."/>
        </authorList>
    </citation>
    <scope>NUCLEOTIDE SEQUENCE [LARGE SCALE GENOMIC DNA]</scope>
    <source>
        <strain evidence="11">PN_DK_2014</strain>
    </source>
</reference>
<dbReference type="EMBL" id="JPKZ01022096">
    <property type="protein sequence ID" value="KHN71485.1"/>
    <property type="molecule type" value="Genomic_DNA"/>
</dbReference>
<dbReference type="OMA" id="MESIWPI"/>
<dbReference type="Pfam" id="PF01411">
    <property type="entry name" value="tRNA-synt_2c"/>
    <property type="match status" value="1"/>
</dbReference>
<evidence type="ECO:0000256" key="3">
    <source>
        <dbReference type="ARBA" id="ARBA00022598"/>
    </source>
</evidence>
<evidence type="ECO:0000256" key="9">
    <source>
        <dbReference type="SAM" id="SignalP"/>
    </source>
</evidence>
<dbReference type="GO" id="GO:0005524">
    <property type="term" value="F:ATP binding"/>
    <property type="evidence" value="ECO:0007669"/>
    <property type="project" value="UniProtKB-KW"/>
</dbReference>
<protein>
    <submittedName>
        <fullName evidence="11">Alanine--tRNA ligase, cytoplasmic</fullName>
    </submittedName>
</protein>
<evidence type="ECO:0000313" key="11">
    <source>
        <dbReference type="EMBL" id="KHN71485.1"/>
    </source>
</evidence>
<evidence type="ECO:0000256" key="8">
    <source>
        <dbReference type="ARBA" id="ARBA00023146"/>
    </source>
</evidence>
<feature type="chain" id="PRO_5002095039" evidence="9">
    <location>
        <begin position="26"/>
        <end position="239"/>
    </location>
</feature>
<accession>A0A0B2URD9</accession>
<evidence type="ECO:0000313" key="12">
    <source>
        <dbReference type="Proteomes" id="UP000031036"/>
    </source>
</evidence>
<dbReference type="InterPro" id="IPR018164">
    <property type="entry name" value="Ala-tRNA-synth_IIc_N"/>
</dbReference>
<dbReference type="Proteomes" id="UP000031036">
    <property type="component" value="Unassembled WGS sequence"/>
</dbReference>
<evidence type="ECO:0000256" key="7">
    <source>
        <dbReference type="ARBA" id="ARBA00022917"/>
    </source>
</evidence>
<dbReference type="GO" id="GO:0000049">
    <property type="term" value="F:tRNA binding"/>
    <property type="evidence" value="ECO:0007669"/>
    <property type="project" value="UniProtKB-KW"/>
</dbReference>
<dbReference type="GO" id="GO:0005739">
    <property type="term" value="C:mitochondrion"/>
    <property type="evidence" value="ECO:0007669"/>
    <property type="project" value="TreeGrafter"/>
</dbReference>
<feature type="signal peptide" evidence="9">
    <location>
        <begin position="1"/>
        <end position="25"/>
    </location>
</feature>
<dbReference type="GO" id="GO:0002161">
    <property type="term" value="F:aminoacyl-tRNA deacylase activity"/>
    <property type="evidence" value="ECO:0007669"/>
    <property type="project" value="TreeGrafter"/>
</dbReference>
<evidence type="ECO:0000256" key="1">
    <source>
        <dbReference type="ARBA" id="ARBA00008226"/>
    </source>
</evidence>
<keyword evidence="9" id="KW-0732">Signal</keyword>
<evidence type="ECO:0000256" key="4">
    <source>
        <dbReference type="ARBA" id="ARBA00022741"/>
    </source>
</evidence>
<dbReference type="OrthoDB" id="2423964at2759"/>
<dbReference type="GO" id="GO:0004813">
    <property type="term" value="F:alanine-tRNA ligase activity"/>
    <property type="evidence" value="ECO:0007669"/>
    <property type="project" value="InterPro"/>
</dbReference>
<name>A0A0B2URD9_TOXCA</name>
<keyword evidence="12" id="KW-1185">Reference proteome</keyword>
<sequence length="239" mass="26732">MESIWPIVWWQIISAHSVLLYPMEADPTAPAEGSCLSQPYIISDSPDRYVLRRILRRGVRYANEKLGAPPGFFASLVPVIVGLLGETFPELKKDPETVIDIINDEEAQFLKTLNRGRALFQKAVAALEPNVNQFPGDVAWRLYDTYGFPVDLTQLMAEEKGLSVDTEAFERCRQRAVELSYAGANKFRDTAELDVHAIANLKNKGVPKTDDSPKYDYSATGPNDITAKYSSLLIPFLYS</sequence>
<keyword evidence="2" id="KW-0820">tRNA-binding</keyword>
<keyword evidence="7" id="KW-0648">Protein biosynthesis</keyword>
<dbReference type="InterPro" id="IPR018162">
    <property type="entry name" value="Ala-tRNA-ligase_IIc_anticod-bd"/>
</dbReference>
<keyword evidence="4" id="KW-0547">Nucleotide-binding</keyword>
<dbReference type="STRING" id="6265.A0A0B2URD9"/>
<keyword evidence="5" id="KW-0067">ATP-binding</keyword>
<dbReference type="GO" id="GO:0006419">
    <property type="term" value="P:alanyl-tRNA aminoacylation"/>
    <property type="evidence" value="ECO:0007669"/>
    <property type="project" value="InterPro"/>
</dbReference>
<evidence type="ECO:0000259" key="10">
    <source>
        <dbReference type="PROSITE" id="PS50860"/>
    </source>
</evidence>
<organism evidence="11 12">
    <name type="scientific">Toxocara canis</name>
    <name type="common">Canine roundworm</name>
    <dbReference type="NCBI Taxonomy" id="6265"/>
    <lineage>
        <taxon>Eukaryota</taxon>
        <taxon>Metazoa</taxon>
        <taxon>Ecdysozoa</taxon>
        <taxon>Nematoda</taxon>
        <taxon>Chromadorea</taxon>
        <taxon>Rhabditida</taxon>
        <taxon>Spirurina</taxon>
        <taxon>Ascaridomorpha</taxon>
        <taxon>Ascaridoidea</taxon>
        <taxon>Toxocaridae</taxon>
        <taxon>Toxocara</taxon>
    </lineage>
</organism>
<dbReference type="InterPro" id="IPR018165">
    <property type="entry name" value="Ala-tRNA-synth_IIc_core"/>
</dbReference>
<keyword evidence="3 11" id="KW-0436">Ligase</keyword>
<evidence type="ECO:0000256" key="5">
    <source>
        <dbReference type="ARBA" id="ARBA00022840"/>
    </source>
</evidence>
<dbReference type="PANTHER" id="PTHR11777">
    <property type="entry name" value="ALANYL-TRNA SYNTHETASE"/>
    <property type="match status" value="1"/>
</dbReference>
<keyword evidence="8" id="KW-0030">Aminoacyl-tRNA synthetase</keyword>